<evidence type="ECO:0000313" key="7">
    <source>
        <dbReference type="Proteomes" id="UP000295985"/>
    </source>
</evidence>
<dbReference type="SUPFAM" id="SSF47616">
    <property type="entry name" value="GST C-terminal domain-like"/>
    <property type="match status" value="1"/>
</dbReference>
<keyword evidence="8" id="KW-1185">Reference proteome</keyword>
<dbReference type="GO" id="GO:0005737">
    <property type="term" value="C:cytoplasm"/>
    <property type="evidence" value="ECO:0007669"/>
    <property type="project" value="TreeGrafter"/>
</dbReference>
<dbReference type="InterPro" id="IPR047047">
    <property type="entry name" value="GST_Omega-like_C"/>
</dbReference>
<evidence type="ECO:0000256" key="3">
    <source>
        <dbReference type="PIRSR" id="PIRSR015753-3"/>
    </source>
</evidence>
<accession>A0A2U1UQA0</accession>
<name>A0A2U1UQA0_9GAMM</name>
<dbReference type="InterPro" id="IPR004045">
    <property type="entry name" value="Glutathione_S-Trfase_N"/>
</dbReference>
<dbReference type="Proteomes" id="UP000303847">
    <property type="component" value="Chromosome"/>
</dbReference>
<dbReference type="PANTHER" id="PTHR32419">
    <property type="entry name" value="GLUTATHIONYL-HYDROQUINONE REDUCTASE"/>
    <property type="match status" value="1"/>
</dbReference>
<dbReference type="AlphaFoldDB" id="A0A2U1UQA0"/>
<dbReference type="SUPFAM" id="SSF52833">
    <property type="entry name" value="Thioredoxin-like"/>
    <property type="match status" value="1"/>
</dbReference>
<dbReference type="Proteomes" id="UP000295985">
    <property type="component" value="Unassembled WGS sequence"/>
</dbReference>
<evidence type="ECO:0000313" key="6">
    <source>
        <dbReference type="EMBL" id="QCR03827.1"/>
    </source>
</evidence>
<dbReference type="InterPro" id="IPR010987">
    <property type="entry name" value="Glutathione-S-Trfase_C-like"/>
</dbReference>
<proteinExistence type="predicted"/>
<dbReference type="PROSITE" id="PS50405">
    <property type="entry name" value="GST_CTER"/>
    <property type="match status" value="1"/>
</dbReference>
<dbReference type="EMBL" id="CP034036">
    <property type="protein sequence ID" value="QCR03827.1"/>
    <property type="molecule type" value="Genomic_DNA"/>
</dbReference>
<keyword evidence="5" id="KW-0808">Transferase</keyword>
<dbReference type="PANTHER" id="PTHR32419:SF6">
    <property type="entry name" value="GLUTATHIONE S-TRANSFERASE OMEGA-LIKE 1-RELATED"/>
    <property type="match status" value="1"/>
</dbReference>
<dbReference type="OrthoDB" id="9769158at2"/>
<dbReference type="InterPro" id="IPR016639">
    <property type="entry name" value="GST_Omega/GSH"/>
</dbReference>
<feature type="site" description="Lowers pKa of active site Cys" evidence="3">
    <location>
        <position position="239"/>
    </location>
</feature>
<evidence type="ECO:0000256" key="1">
    <source>
        <dbReference type="PIRSR" id="PIRSR015753-1"/>
    </source>
</evidence>
<evidence type="ECO:0000259" key="4">
    <source>
        <dbReference type="PROSITE" id="PS50405"/>
    </source>
</evidence>
<dbReference type="SFLD" id="SFLDG01206">
    <property type="entry name" value="Xi.1"/>
    <property type="match status" value="1"/>
</dbReference>
<dbReference type="SFLD" id="SFLDS00019">
    <property type="entry name" value="Glutathione_Transferase_(cytos"/>
    <property type="match status" value="1"/>
</dbReference>
<dbReference type="InterPro" id="IPR040079">
    <property type="entry name" value="Glutathione_S-Trfase"/>
</dbReference>
<organism evidence="5 7">
    <name type="scientific">Brenneria nigrifluens DSM 30175 = ATCC 13028</name>
    <dbReference type="NCBI Taxonomy" id="1121120"/>
    <lineage>
        <taxon>Bacteria</taxon>
        <taxon>Pseudomonadati</taxon>
        <taxon>Pseudomonadota</taxon>
        <taxon>Gammaproteobacteria</taxon>
        <taxon>Enterobacterales</taxon>
        <taxon>Pectobacteriaceae</taxon>
        <taxon>Brenneria</taxon>
    </lineage>
</organism>
<dbReference type="SFLD" id="SFLDG01148">
    <property type="entry name" value="Xi_(cytGST)"/>
    <property type="match status" value="1"/>
</dbReference>
<dbReference type="Pfam" id="PF13409">
    <property type="entry name" value="GST_N_2"/>
    <property type="match status" value="1"/>
</dbReference>
<feature type="binding site" evidence="2">
    <location>
        <begin position="134"/>
        <end position="135"/>
    </location>
    <ligand>
        <name>glutathione</name>
        <dbReference type="ChEBI" id="CHEBI:57925"/>
    </ligand>
</feature>
<gene>
    <name evidence="5" type="ORF">DDT54_12755</name>
    <name evidence="6" type="ORF">EH206_06305</name>
</gene>
<sequence>MSGLVDGKWVNGDVAAEEIKNGAFHREETTFRQTRVVAEKGRYQLFVSYLCPWASRTLIFRKLKGLEEIVQLSVAQPRIAENGWEFSTPQDAGERVGPIRFLHQLYTATDKRYSGKVSVPVLWDRLEGRIANNESADIIRILNDGFNALTDNRLDFYPPALRGEIDRWNETIYHGINNGVYKTGFAKTQASYNQAFTTLFATLDKVEAHLATHRYIAGNTLTEADWRLFVTLIRFDVAYHGAFKCNLRRIEDYPHLSNYLRELYQWPGVKETVNIDHIKAGYYGILWLNPTGIVPLGPLVDLQRPHNRAALGESVVAVAR</sequence>
<dbReference type="Gene3D" id="3.40.30.10">
    <property type="entry name" value="Glutaredoxin"/>
    <property type="match status" value="1"/>
</dbReference>
<dbReference type="GO" id="GO:0004364">
    <property type="term" value="F:glutathione transferase activity"/>
    <property type="evidence" value="ECO:0007669"/>
    <property type="project" value="InterPro"/>
</dbReference>
<dbReference type="RefSeq" id="WP_009111953.1">
    <property type="nucleotide sequence ID" value="NZ_CP034036.1"/>
</dbReference>
<dbReference type="Gene3D" id="1.20.1050.10">
    <property type="match status" value="1"/>
</dbReference>
<feature type="active site" description="Nucleophile" evidence="1">
    <location>
        <position position="51"/>
    </location>
</feature>
<dbReference type="InterPro" id="IPR036282">
    <property type="entry name" value="Glutathione-S-Trfase_C_sf"/>
</dbReference>
<evidence type="ECO:0000313" key="8">
    <source>
        <dbReference type="Proteomes" id="UP000303847"/>
    </source>
</evidence>
<feature type="active site" description="Proton donor/acceptor" evidence="1">
    <location>
        <position position="181"/>
    </location>
</feature>
<reference evidence="6 8" key="2">
    <citation type="submission" date="2018-11" db="EMBL/GenBank/DDBJ databases">
        <title>Genome sequences of Brenneria nigrifluens and Brenneria rubrifaciens.</title>
        <authorList>
            <person name="Poret-Peterson A.T."/>
            <person name="McClean A.E."/>
            <person name="Kluepfel D.A."/>
        </authorList>
    </citation>
    <scope>NUCLEOTIDE SEQUENCE [LARGE SCALE GENOMIC DNA]</scope>
    <source>
        <strain evidence="6 8">ATCC 13028</strain>
    </source>
</reference>
<dbReference type="CDD" id="cd03190">
    <property type="entry name" value="GST_C_Omega_like"/>
    <property type="match status" value="1"/>
</dbReference>
<evidence type="ECO:0000256" key="2">
    <source>
        <dbReference type="PIRSR" id="PIRSR015753-2"/>
    </source>
</evidence>
<dbReference type="EMBL" id="QDKK01000019">
    <property type="protein sequence ID" value="PWC23742.1"/>
    <property type="molecule type" value="Genomic_DNA"/>
</dbReference>
<protein>
    <submittedName>
        <fullName evidence="5">Glutathione S-transferase family protein</fullName>
    </submittedName>
</protein>
<feature type="binding site" evidence="2">
    <location>
        <begin position="116"/>
        <end position="119"/>
    </location>
    <ligand>
        <name>glutathione</name>
        <dbReference type="ChEBI" id="CHEBI:57925"/>
    </ligand>
</feature>
<evidence type="ECO:0000313" key="5">
    <source>
        <dbReference type="EMBL" id="PWC23742.1"/>
    </source>
</evidence>
<dbReference type="InterPro" id="IPR036249">
    <property type="entry name" value="Thioredoxin-like_sf"/>
</dbReference>
<reference evidence="5 7" key="1">
    <citation type="submission" date="2018-04" db="EMBL/GenBank/DDBJ databases">
        <title>Brenneria corticis sp.nov.</title>
        <authorList>
            <person name="Li Y."/>
        </authorList>
    </citation>
    <scope>NUCLEOTIDE SEQUENCE [LARGE SCALE GENOMIC DNA]</scope>
    <source>
        <strain evidence="5 7">LMG 2694</strain>
    </source>
</reference>
<feature type="binding site" evidence="2">
    <location>
        <position position="84"/>
    </location>
    <ligand>
        <name>glutathione</name>
        <dbReference type="ChEBI" id="CHEBI:57925"/>
    </ligand>
</feature>
<dbReference type="Pfam" id="PF13410">
    <property type="entry name" value="GST_C_2"/>
    <property type="match status" value="1"/>
</dbReference>
<dbReference type="PIRSF" id="PIRSF015753">
    <property type="entry name" value="GST"/>
    <property type="match status" value="1"/>
</dbReference>
<feature type="site" description="Lowers pKa of active site Cys" evidence="3">
    <location>
        <position position="282"/>
    </location>
</feature>
<feature type="domain" description="GST C-terminal" evidence="4">
    <location>
        <begin position="158"/>
        <end position="282"/>
    </location>
</feature>